<dbReference type="GO" id="GO:0005886">
    <property type="term" value="C:plasma membrane"/>
    <property type="evidence" value="ECO:0007669"/>
    <property type="project" value="UniProtKB-SubCell"/>
</dbReference>
<dbReference type="InterPro" id="IPR036259">
    <property type="entry name" value="MFS_trans_sf"/>
</dbReference>
<dbReference type="PANTHER" id="PTHR23513:SF6">
    <property type="entry name" value="MAJOR FACILITATOR SUPERFAMILY ASSOCIATED DOMAIN-CONTAINING PROTEIN"/>
    <property type="match status" value="1"/>
</dbReference>
<evidence type="ECO:0000256" key="2">
    <source>
        <dbReference type="ARBA" id="ARBA00022448"/>
    </source>
</evidence>
<keyword evidence="3" id="KW-1003">Cell membrane</keyword>
<evidence type="ECO:0000256" key="1">
    <source>
        <dbReference type="ARBA" id="ARBA00004651"/>
    </source>
</evidence>
<dbReference type="PANTHER" id="PTHR23513">
    <property type="entry name" value="INTEGRAL MEMBRANE EFFLUX PROTEIN-RELATED"/>
    <property type="match status" value="1"/>
</dbReference>
<dbReference type="Gene3D" id="1.20.1250.20">
    <property type="entry name" value="MFS general substrate transporter like domains"/>
    <property type="match status" value="1"/>
</dbReference>
<evidence type="ECO:0000256" key="6">
    <source>
        <dbReference type="ARBA" id="ARBA00023136"/>
    </source>
</evidence>
<keyword evidence="5 7" id="KW-1133">Transmembrane helix</keyword>
<feature type="transmembrane region" description="Helical" evidence="7">
    <location>
        <begin position="36"/>
        <end position="58"/>
    </location>
</feature>
<keyword evidence="6 7" id="KW-0472">Membrane</keyword>
<evidence type="ECO:0000256" key="4">
    <source>
        <dbReference type="ARBA" id="ARBA00022692"/>
    </source>
</evidence>
<feature type="transmembrane region" description="Helical" evidence="7">
    <location>
        <begin position="277"/>
        <end position="296"/>
    </location>
</feature>
<name>A0A6J4UTP3_9BACT</name>
<evidence type="ECO:0008006" key="9">
    <source>
        <dbReference type="Google" id="ProtNLM"/>
    </source>
</evidence>
<keyword evidence="2" id="KW-0813">Transport</keyword>
<feature type="transmembrane region" description="Helical" evidence="7">
    <location>
        <begin position="368"/>
        <end position="388"/>
    </location>
</feature>
<dbReference type="Pfam" id="PF05977">
    <property type="entry name" value="MFS_3"/>
    <property type="match status" value="1"/>
</dbReference>
<organism evidence="8">
    <name type="scientific">uncultured Thermomicrobiales bacterium</name>
    <dbReference type="NCBI Taxonomy" id="1645740"/>
    <lineage>
        <taxon>Bacteria</taxon>
        <taxon>Pseudomonadati</taxon>
        <taxon>Thermomicrobiota</taxon>
        <taxon>Thermomicrobia</taxon>
        <taxon>Thermomicrobiales</taxon>
        <taxon>environmental samples</taxon>
    </lineage>
</organism>
<protein>
    <recommendedName>
        <fullName evidence="9">Major facilitator superfamily (MFS) profile domain-containing protein</fullName>
    </recommendedName>
</protein>
<accession>A0A6J4UTP3</accession>
<feature type="transmembrane region" description="Helical" evidence="7">
    <location>
        <begin position="216"/>
        <end position="235"/>
    </location>
</feature>
<proteinExistence type="predicted"/>
<evidence type="ECO:0000256" key="5">
    <source>
        <dbReference type="ARBA" id="ARBA00022989"/>
    </source>
</evidence>
<gene>
    <name evidence="8" type="ORF">AVDCRST_MAG43-1733</name>
</gene>
<dbReference type="CDD" id="cd06173">
    <property type="entry name" value="MFS_MefA_like"/>
    <property type="match status" value="1"/>
</dbReference>
<reference evidence="8" key="1">
    <citation type="submission" date="2020-02" db="EMBL/GenBank/DDBJ databases">
        <authorList>
            <person name="Meier V. D."/>
        </authorList>
    </citation>
    <scope>NUCLEOTIDE SEQUENCE</scope>
    <source>
        <strain evidence="8">AVDCRST_MAG43</strain>
    </source>
</reference>
<dbReference type="InterPro" id="IPR010290">
    <property type="entry name" value="TM_effector"/>
</dbReference>
<feature type="transmembrane region" description="Helical" evidence="7">
    <location>
        <begin position="344"/>
        <end position="362"/>
    </location>
</feature>
<feature type="transmembrane region" description="Helical" evidence="7">
    <location>
        <begin position="247"/>
        <end position="265"/>
    </location>
</feature>
<feature type="transmembrane region" description="Helical" evidence="7">
    <location>
        <begin position="133"/>
        <end position="152"/>
    </location>
</feature>
<keyword evidence="4 7" id="KW-0812">Transmembrane</keyword>
<feature type="transmembrane region" description="Helical" evidence="7">
    <location>
        <begin position="302"/>
        <end position="323"/>
    </location>
</feature>
<dbReference type="EMBL" id="CADCWI010000090">
    <property type="protein sequence ID" value="CAA9558849.1"/>
    <property type="molecule type" value="Genomic_DNA"/>
</dbReference>
<sequence>MNLWGAETVSQFGSQITPVAVPLLAALTLDATAFEMGLLAAASGLPLLVVGFVAGAWVDRLKRRPIMLAMDIGRAITLLAIPIAAVLDSLSIELLMAVSLLAGVQTVFFNAAYASILPVLVGRAQIADANGKLYSSMSISQVAGPALAGSLISLISAPAVLLIDAMTFLCSGWFITRISDKEAAPDLARRDRHFWREVREGFQTLFASPILRATTASSATINLSGFLFLAVYVLYMTDDLGLSSTGVGLVYAAGGVGSLLGSISAHRLSQAIGVGRTLLWSAVAFGTFGLAVPLAILVPDHALPLIVFAEFMQWMALVVFNVIRLSLRQALTPDRLQGRVSASNQVIVGGMQPIGSFLGGVIGSLFGIHAALIVGCAGMFLAAAWMWLSPTADLKEMPDPTLERPGTVPPAN</sequence>
<evidence type="ECO:0000313" key="8">
    <source>
        <dbReference type="EMBL" id="CAA9558849.1"/>
    </source>
</evidence>
<evidence type="ECO:0000256" key="7">
    <source>
        <dbReference type="SAM" id="Phobius"/>
    </source>
</evidence>
<evidence type="ECO:0000256" key="3">
    <source>
        <dbReference type="ARBA" id="ARBA00022475"/>
    </source>
</evidence>
<dbReference type="SUPFAM" id="SSF103473">
    <property type="entry name" value="MFS general substrate transporter"/>
    <property type="match status" value="1"/>
</dbReference>
<comment type="subcellular location">
    <subcellularLocation>
        <location evidence="1">Cell membrane</location>
        <topology evidence="1">Multi-pass membrane protein</topology>
    </subcellularLocation>
</comment>
<dbReference type="AlphaFoldDB" id="A0A6J4UTP3"/>